<organism evidence="2">
    <name type="scientific">Anopheles funestus</name>
    <name type="common">African malaria mosquito</name>
    <dbReference type="NCBI Taxonomy" id="62324"/>
    <lineage>
        <taxon>Eukaryota</taxon>
        <taxon>Metazoa</taxon>
        <taxon>Ecdysozoa</taxon>
        <taxon>Arthropoda</taxon>
        <taxon>Hexapoda</taxon>
        <taxon>Insecta</taxon>
        <taxon>Pterygota</taxon>
        <taxon>Neoptera</taxon>
        <taxon>Endopterygota</taxon>
        <taxon>Diptera</taxon>
        <taxon>Nematocera</taxon>
        <taxon>Culicoidea</taxon>
        <taxon>Culicidae</taxon>
        <taxon>Anophelinae</taxon>
        <taxon>Anopheles</taxon>
    </lineage>
</organism>
<reference evidence="2" key="1">
    <citation type="submission" date="2020-05" db="UniProtKB">
        <authorList>
            <consortium name="EnsemblMetazoa"/>
        </authorList>
    </citation>
    <scope>IDENTIFICATION</scope>
    <source>
        <strain evidence="2">FUMOZ</strain>
    </source>
</reference>
<accession>A0A182RQH8</accession>
<feature type="chain" id="PRO_5008134772" description="TIL domain-containing protein" evidence="1">
    <location>
        <begin position="23"/>
        <end position="87"/>
    </location>
</feature>
<dbReference type="InterPro" id="IPR036084">
    <property type="entry name" value="Ser_inhib-like_sf"/>
</dbReference>
<dbReference type="CDD" id="cd19941">
    <property type="entry name" value="TIL"/>
    <property type="match status" value="1"/>
</dbReference>
<dbReference type="SUPFAM" id="SSF57567">
    <property type="entry name" value="Serine protease inhibitors"/>
    <property type="match status" value="1"/>
</dbReference>
<dbReference type="Gene3D" id="2.10.25.10">
    <property type="entry name" value="Laminin"/>
    <property type="match status" value="1"/>
</dbReference>
<evidence type="ECO:0000256" key="1">
    <source>
        <dbReference type="SAM" id="SignalP"/>
    </source>
</evidence>
<protein>
    <recommendedName>
        <fullName evidence="3">TIL domain-containing protein</fullName>
    </recommendedName>
</protein>
<feature type="signal peptide" evidence="1">
    <location>
        <begin position="1"/>
        <end position="22"/>
    </location>
</feature>
<dbReference type="VEuPathDB" id="VectorBase:AFUN008520"/>
<evidence type="ECO:0000313" key="2">
    <source>
        <dbReference type="EnsemblMetazoa" id="AFUN008520-PA"/>
    </source>
</evidence>
<name>A0A182RQH8_ANOFN</name>
<dbReference type="EnsemblMetazoa" id="AFUN008520-RA">
    <property type="protein sequence ID" value="AFUN008520-PA"/>
    <property type="gene ID" value="AFUN008520"/>
</dbReference>
<keyword evidence="1" id="KW-0732">Signal</keyword>
<evidence type="ECO:0008006" key="3">
    <source>
        <dbReference type="Google" id="ProtNLM"/>
    </source>
</evidence>
<proteinExistence type="predicted"/>
<sequence>MHLYGKLCSLVLVLVWCNVAFAAVAPNIQVCPTNEEFTFGYECQATCAMRTCTITDSSPTREGCTCKLGYIREFDKGSCIRNSKCTF</sequence>
<dbReference type="AlphaFoldDB" id="A0A182RQH8"/>